<feature type="compositionally biased region" description="Basic and acidic residues" evidence="9">
    <location>
        <begin position="1320"/>
        <end position="1333"/>
    </location>
</feature>
<comment type="subcellular location">
    <subcellularLocation>
        <location evidence="1">Nucleus</location>
    </subcellularLocation>
</comment>
<sequence>MKLYTCPLCTDYMLYTTRFEFDAHFYSVHKDGGKKEITEIRTIREPNQNMDRARSNPPKSSCDREESNPELVKASQTHPKTETQRKDVACGNDEPIQYRTGSDNPKVFYNYKKSESDQTPRQTIDPDRATNESENNSKMYDKASKSSTRQELKRRASSSKVKTYSSSTESSDEPVSKRPMMFTEDYTSPYLFNDSDFDDVKSNDSDFDDVKSNDRVSLRQQMHDDHEKSKPEMRKTDRKYRQANFLDRASNKSENKSKPRSELKRRASSSTIMAASSSTVTLADDEPVSKKRALRLGSTKTNEDDVPRFKFFDDREPNDRKQMDNDLRKEDERMIKFTSFRSPAKSPEASEASSNDEMPDEDYSEAPPKMLDTSDEIPNQDDFHAIVSAADQLMSEITLREADMPTPSRLKLRRRLREIPEESEGDDEDTNDGSDSAPRPADEPVSQRLFRCGRISRPFIRETCRVRASPSSDEVSEDEETDDRASLQEQTEDDAPREADEPISGTIAQPEASTEAPEVCPEVSPNVSVSSIHHLTPQKLQQMRSLMAELVSPQPEGTTSLTINTCLIDVSPADSPLSNLASSRSPQNREESLPDSVEAPASTNSTAGTSKNVASFSGAISAPRRTLEDEYEPVPKKLFLARAEKQMVAELNASSASGEVSANDATNDLASSDGKMLPEDRDESAPIFEDLHPPSGSTNSTAGTSKIVASFSDGIGEPKQTHEDELDEAHGPVLKKLFLARAEKDMVAELNAFSLSGEVSANVVTNDLASSDGKMLPEDREESAPILEELHPPPGSTKTTEDSEYNDTRGPVNANMKLLFHDGLCKLAEPMAEKCTPEVNVLGSSVKVHKGDETIGRASLNTQTITRHINWMNSCRAPSPSVTVNKQLLLKEASRKAAEPMSEKLEVPVVSQEIPEVNASRSSDKAFEDDLREAGAAAVKPLPEETPEIDASRTSDEVPEDDETKNRENLDELTVETEFDEADETTAAKISPPRISITKVEASPSSVERSDDAETRDSLPPRREESIPVSEKVASTLSTGTTSRAPSSCSSGNTFSNIDHPLNDGASADEGTTEHRNTRRATKRKSDRSDEEPSTSVKQVSVGQVSSSHQSFITPPFYNDQINRYPNWIPMPQVTSSMNPQYSSAYGLVLVPAPSTAPFYNYSFGGYQNPGAATINATTGINYPPYTMQNYYQPTNNLILAAPPQVSSLYVLPTPQVPINNLIPPTLQVQMNNLIPSTPQEPIKNLIPPTPRVPIKNSIPQDPEAHNNVAGAKVMPARPRPVRPKPIDKNHGLYPCLECREVCRSRRQWEEHKKYHLQAKKSDNDEKPADNKRCTSPQANNTRSKGDECSFSFDNDCHHCVQGLKDASSISVDRGTRVRPTTSSTLVNQAAQVLPSTSSGTSMDQAAQVHPSTSSGISMNQAAQVHPSTSSTLVNQAAQVLPSTSSGTSMDQAAQVHPSTSSGISMNQAAQVHPSTSSTLVNQAAQVLPSTSSGTSMDQAAQVHPSMSSGFSMNQAAQVHPSTSSTLVNQAAQVLPSTSSGISMNQAARVHPSTSSGISMNQAAQVHPSTSSTLVNQAAQVLPSTSSGTSMDHAAQVHPSTSSTLVNQAAQVLPSTSSGTSINQVPVLPSTSSSTSMNQVPVLPSTSSTLVNQAAQVLPSTSSGISMNQAARVLPSTSSGTSMNQVPVHPSTSSSTSMNQVPVLPSTSSTLVNQAAQVLPSTSSGISMNQAARVLPSTSSGTSMNQVPVHPSTSSSTSMNQVPVLPSTSSTLVNQAAQVLPSTSSGTSMNQVPVLPSTSSTLVNQAARVLPSTSSGISMNQAAQVLPSTSSGISMNQAARVLPSTSSGISMNQAARVLPSTSSGTSMNQVPVHPSTSSGTSMDQAAQVHPSTSSGISMNQAAQVLPSTSSGALSTSSFQCRNCAQVFVTRRSLHFHIAQKHIVMRCEVCKTRFTKLPELLDHMHTHTARELNRYGFICDQCSCSFKNTPDLIRHMETHAQQRLDAQIERWQANNENIRDNLEIQQQQQPPAAATASTSAETSRTFKCRGFGCSESFSDQFVLNLHMMHMHDHYTCDVCHAPCSDRRDFYEHKERFHP</sequence>
<feature type="compositionally biased region" description="Polar residues" evidence="9">
    <location>
        <begin position="1334"/>
        <end position="1343"/>
    </location>
</feature>
<dbReference type="SMART" id="SM00355">
    <property type="entry name" value="ZnF_C2H2"/>
    <property type="match status" value="7"/>
</dbReference>
<keyword evidence="12" id="KW-1185">Reference proteome</keyword>
<feature type="compositionally biased region" description="Basic and acidic residues" evidence="9">
    <location>
        <begin position="112"/>
        <end position="131"/>
    </location>
</feature>
<name>A0ABD2WJC4_9HYME</name>
<feature type="compositionally biased region" description="Basic and acidic residues" evidence="9">
    <location>
        <begin position="301"/>
        <end position="335"/>
    </location>
</feature>
<accession>A0ABD2WJC4</accession>
<proteinExistence type="predicted"/>
<feature type="compositionally biased region" description="Basic and acidic residues" evidence="9">
    <location>
        <begin position="203"/>
        <end position="235"/>
    </location>
</feature>
<keyword evidence="6" id="KW-0539">Nucleus</keyword>
<gene>
    <name evidence="11" type="ORF">TKK_012336</name>
</gene>
<feature type="domain" description="C2H2-type" evidence="10">
    <location>
        <begin position="1976"/>
        <end position="2003"/>
    </location>
</feature>
<feature type="compositionally biased region" description="Low complexity" evidence="9">
    <location>
        <begin position="268"/>
        <end position="281"/>
    </location>
</feature>
<feature type="compositionally biased region" description="Acidic residues" evidence="9">
    <location>
        <begin position="971"/>
        <end position="984"/>
    </location>
</feature>
<feature type="region of interest" description="Disordered" evidence="9">
    <location>
        <begin position="769"/>
        <end position="810"/>
    </location>
</feature>
<dbReference type="Gene3D" id="3.30.160.60">
    <property type="entry name" value="Classic Zinc Finger"/>
    <property type="match status" value="1"/>
</dbReference>
<keyword evidence="2" id="KW-0479">Metal-binding</keyword>
<keyword evidence="5" id="KW-0862">Zinc</keyword>
<feature type="region of interest" description="Disordered" evidence="9">
    <location>
        <begin position="398"/>
        <end position="450"/>
    </location>
</feature>
<feature type="region of interest" description="Disordered" evidence="9">
    <location>
        <begin position="937"/>
        <end position="1110"/>
    </location>
</feature>
<feature type="compositionally biased region" description="Polar residues" evidence="9">
    <location>
        <begin position="653"/>
        <end position="670"/>
    </location>
</feature>
<keyword evidence="4 7" id="KW-0863">Zinc-finger</keyword>
<comment type="caution">
    <text evidence="11">The sequence shown here is derived from an EMBL/GenBank/DDBJ whole genome shotgun (WGS) entry which is preliminary data.</text>
</comment>
<feature type="region of interest" description="Disordered" evidence="9">
    <location>
        <begin position="572"/>
        <end position="632"/>
    </location>
</feature>
<feature type="compositionally biased region" description="Polar residues" evidence="9">
    <location>
        <begin position="695"/>
        <end position="704"/>
    </location>
</feature>
<feature type="compositionally biased region" description="Polar residues" evidence="9">
    <location>
        <begin position="1675"/>
        <end position="1685"/>
    </location>
</feature>
<evidence type="ECO:0000256" key="9">
    <source>
        <dbReference type="SAM" id="MobiDB-lite"/>
    </source>
</evidence>
<feature type="compositionally biased region" description="Polar residues" evidence="9">
    <location>
        <begin position="601"/>
        <end position="615"/>
    </location>
</feature>
<evidence type="ECO:0000313" key="12">
    <source>
        <dbReference type="Proteomes" id="UP001627154"/>
    </source>
</evidence>
<evidence type="ECO:0000256" key="6">
    <source>
        <dbReference type="ARBA" id="ARBA00023242"/>
    </source>
</evidence>
<feature type="region of interest" description="Disordered" evidence="9">
    <location>
        <begin position="653"/>
        <end position="704"/>
    </location>
</feature>
<dbReference type="GO" id="GO:0008270">
    <property type="term" value="F:zinc ion binding"/>
    <property type="evidence" value="ECO:0007669"/>
    <property type="project" value="UniProtKB-KW"/>
</dbReference>
<feature type="compositionally biased region" description="Low complexity" evidence="9">
    <location>
        <begin position="342"/>
        <end position="353"/>
    </location>
</feature>
<feature type="region of interest" description="Disordered" evidence="9">
    <location>
        <begin position="465"/>
        <end position="535"/>
    </location>
</feature>
<feature type="domain" description="C2H2-type" evidence="10">
    <location>
        <begin position="1918"/>
        <end position="1941"/>
    </location>
</feature>
<evidence type="ECO:0000256" key="2">
    <source>
        <dbReference type="ARBA" id="ARBA00022723"/>
    </source>
</evidence>
<dbReference type="PANTHER" id="PTHR16515:SF66">
    <property type="entry name" value="C2H2-TYPE DOMAIN-CONTAINING PROTEIN"/>
    <property type="match status" value="1"/>
</dbReference>
<evidence type="ECO:0000256" key="3">
    <source>
        <dbReference type="ARBA" id="ARBA00022737"/>
    </source>
</evidence>
<protein>
    <recommendedName>
        <fullName evidence="10">C2H2-type domain-containing protein</fullName>
    </recommendedName>
</protein>
<dbReference type="EMBL" id="JBJJXI010000100">
    <property type="protein sequence ID" value="KAL3393066.1"/>
    <property type="molecule type" value="Genomic_DNA"/>
</dbReference>
<dbReference type="InterPro" id="IPR050331">
    <property type="entry name" value="Zinc_finger"/>
</dbReference>
<feature type="compositionally biased region" description="Polar residues" evidence="9">
    <location>
        <begin position="1736"/>
        <end position="1746"/>
    </location>
</feature>
<feature type="region of interest" description="Disordered" evidence="9">
    <location>
        <begin position="1858"/>
        <end position="1895"/>
    </location>
</feature>
<feature type="coiled-coil region" evidence="8">
    <location>
        <begin position="2000"/>
        <end position="2027"/>
    </location>
</feature>
<feature type="region of interest" description="Disordered" evidence="9">
    <location>
        <begin position="1675"/>
        <end position="1701"/>
    </location>
</feature>
<dbReference type="PANTHER" id="PTHR16515">
    <property type="entry name" value="PR DOMAIN ZINC FINGER PROTEIN"/>
    <property type="match status" value="1"/>
</dbReference>
<dbReference type="GO" id="GO:0005634">
    <property type="term" value="C:nucleus"/>
    <property type="evidence" value="ECO:0007669"/>
    <property type="project" value="UniProtKB-SubCell"/>
</dbReference>
<feature type="compositionally biased region" description="Low complexity" evidence="9">
    <location>
        <begin position="158"/>
        <end position="169"/>
    </location>
</feature>
<evidence type="ECO:0000259" key="10">
    <source>
        <dbReference type="PROSITE" id="PS50157"/>
    </source>
</evidence>
<feature type="compositionally biased region" description="Basic residues" evidence="9">
    <location>
        <begin position="1077"/>
        <end position="1086"/>
    </location>
</feature>
<feature type="region of interest" description="Disordered" evidence="9">
    <location>
        <begin position="43"/>
        <end position="179"/>
    </location>
</feature>
<feature type="compositionally biased region" description="Basic and acidic residues" evidence="9">
    <location>
        <begin position="249"/>
        <end position="265"/>
    </location>
</feature>
<dbReference type="InterPro" id="IPR013087">
    <property type="entry name" value="Znf_C2H2_type"/>
</dbReference>
<evidence type="ECO:0000256" key="8">
    <source>
        <dbReference type="SAM" id="Coils"/>
    </source>
</evidence>
<keyword evidence="8" id="KW-0175">Coiled coil</keyword>
<feature type="compositionally biased region" description="Polar residues" evidence="9">
    <location>
        <begin position="576"/>
        <end position="586"/>
    </location>
</feature>
<evidence type="ECO:0000256" key="1">
    <source>
        <dbReference type="ARBA" id="ARBA00004123"/>
    </source>
</evidence>
<dbReference type="PROSITE" id="PS50157">
    <property type="entry name" value="ZINC_FINGER_C2H2_2"/>
    <property type="match status" value="4"/>
</dbReference>
<feature type="domain" description="C2H2-type" evidence="10">
    <location>
        <begin position="2045"/>
        <end position="2070"/>
    </location>
</feature>
<feature type="compositionally biased region" description="Basic and acidic residues" evidence="9">
    <location>
        <begin position="139"/>
        <end position="154"/>
    </location>
</feature>
<feature type="region of interest" description="Disordered" evidence="9">
    <location>
        <begin position="1440"/>
        <end position="1478"/>
    </location>
</feature>
<evidence type="ECO:0000256" key="4">
    <source>
        <dbReference type="ARBA" id="ARBA00022771"/>
    </source>
</evidence>
<evidence type="ECO:0000256" key="5">
    <source>
        <dbReference type="ARBA" id="ARBA00022833"/>
    </source>
</evidence>
<organism evidence="11 12">
    <name type="scientific">Trichogramma kaykai</name>
    <dbReference type="NCBI Taxonomy" id="54128"/>
    <lineage>
        <taxon>Eukaryota</taxon>
        <taxon>Metazoa</taxon>
        <taxon>Ecdysozoa</taxon>
        <taxon>Arthropoda</taxon>
        <taxon>Hexapoda</taxon>
        <taxon>Insecta</taxon>
        <taxon>Pterygota</taxon>
        <taxon>Neoptera</taxon>
        <taxon>Endopterygota</taxon>
        <taxon>Hymenoptera</taxon>
        <taxon>Apocrita</taxon>
        <taxon>Proctotrupomorpha</taxon>
        <taxon>Chalcidoidea</taxon>
        <taxon>Trichogrammatidae</taxon>
        <taxon>Trichogramma</taxon>
    </lineage>
</organism>
<feature type="domain" description="C2H2-type" evidence="10">
    <location>
        <begin position="1944"/>
        <end position="1971"/>
    </location>
</feature>
<evidence type="ECO:0000256" key="7">
    <source>
        <dbReference type="PROSITE-ProRule" id="PRU00042"/>
    </source>
</evidence>
<feature type="compositionally biased region" description="Polar residues" evidence="9">
    <location>
        <begin position="1033"/>
        <end position="1057"/>
    </location>
</feature>
<reference evidence="11 12" key="1">
    <citation type="journal article" date="2024" name="bioRxiv">
        <title>A reference genome for Trichogramma kaykai: A tiny desert-dwelling parasitoid wasp with competing sex-ratio distorters.</title>
        <authorList>
            <person name="Culotta J."/>
            <person name="Lindsey A.R."/>
        </authorList>
    </citation>
    <scope>NUCLEOTIDE SEQUENCE [LARGE SCALE GENOMIC DNA]</scope>
    <source>
        <strain evidence="11 12">KSX58</strain>
    </source>
</reference>
<dbReference type="Proteomes" id="UP001627154">
    <property type="component" value="Unassembled WGS sequence"/>
</dbReference>
<dbReference type="SUPFAM" id="SSF57667">
    <property type="entry name" value="beta-beta-alpha zinc fingers"/>
    <property type="match status" value="1"/>
</dbReference>
<feature type="compositionally biased region" description="Basic and acidic residues" evidence="9">
    <location>
        <begin position="79"/>
        <end position="88"/>
    </location>
</feature>
<feature type="compositionally biased region" description="Acidic residues" evidence="9">
    <location>
        <begin position="421"/>
        <end position="432"/>
    </location>
</feature>
<feature type="region of interest" description="Disordered" evidence="9">
    <location>
        <begin position="1395"/>
        <end position="1425"/>
    </location>
</feature>
<feature type="region of interest" description="Disordered" evidence="9">
    <location>
        <begin position="1736"/>
        <end position="1762"/>
    </location>
</feature>
<feature type="compositionally biased region" description="Polar residues" evidence="9">
    <location>
        <begin position="525"/>
        <end position="535"/>
    </location>
</feature>
<dbReference type="PROSITE" id="PS00028">
    <property type="entry name" value="ZINC_FINGER_C2H2_1"/>
    <property type="match status" value="5"/>
</dbReference>
<feature type="region of interest" description="Disordered" evidence="9">
    <location>
        <begin position="1315"/>
        <end position="1347"/>
    </location>
</feature>
<evidence type="ECO:0000313" key="11">
    <source>
        <dbReference type="EMBL" id="KAL3393066.1"/>
    </source>
</evidence>
<feature type="compositionally biased region" description="Basic and acidic residues" evidence="9">
    <location>
        <begin position="1008"/>
        <end position="1026"/>
    </location>
</feature>
<feature type="region of interest" description="Disordered" evidence="9">
    <location>
        <begin position="203"/>
        <end position="382"/>
    </location>
</feature>
<feature type="compositionally biased region" description="Low complexity" evidence="9">
    <location>
        <begin position="1094"/>
        <end position="1110"/>
    </location>
</feature>
<keyword evidence="3" id="KW-0677">Repeat</keyword>
<dbReference type="InterPro" id="IPR036236">
    <property type="entry name" value="Znf_C2H2_sf"/>
</dbReference>